<evidence type="ECO:0000313" key="1">
    <source>
        <dbReference type="EMBL" id="CAG8670052.1"/>
    </source>
</evidence>
<keyword evidence="2" id="KW-1185">Reference proteome</keyword>
<name>A0ACA9NPX4_9GLOM</name>
<proteinExistence type="predicted"/>
<comment type="caution">
    <text evidence="1">The sequence shown here is derived from an EMBL/GenBank/DDBJ whole genome shotgun (WGS) entry which is preliminary data.</text>
</comment>
<evidence type="ECO:0000313" key="2">
    <source>
        <dbReference type="Proteomes" id="UP000789525"/>
    </source>
</evidence>
<dbReference type="EMBL" id="CAJVPT010024346">
    <property type="protein sequence ID" value="CAG8670052.1"/>
    <property type="molecule type" value="Genomic_DNA"/>
</dbReference>
<feature type="non-terminal residue" evidence="1">
    <location>
        <position position="402"/>
    </location>
</feature>
<organism evidence="1 2">
    <name type="scientific">Acaulospora colombiana</name>
    <dbReference type="NCBI Taxonomy" id="27376"/>
    <lineage>
        <taxon>Eukaryota</taxon>
        <taxon>Fungi</taxon>
        <taxon>Fungi incertae sedis</taxon>
        <taxon>Mucoromycota</taxon>
        <taxon>Glomeromycotina</taxon>
        <taxon>Glomeromycetes</taxon>
        <taxon>Diversisporales</taxon>
        <taxon>Acaulosporaceae</taxon>
        <taxon>Acaulospora</taxon>
    </lineage>
</organism>
<accession>A0ACA9NPX4</accession>
<sequence>MKALVDQVHDRRLRHNARAILIIAASLFLTGAIYIRQQSGRATAIHHRPLHAEELLDTCASLKIIPGPPDNFSSRSESDRFVPGTVPTYIKNATIWIGRSEGLIVKVGHITKGDLPSNYDTIDAAGGVYMNSSVPMFSYARTSMGASDGNSLKGPAQPWLRSLDGLNTHDESVTVYGFTRLDTQWSFRKSYEEARKIKKKQDDFCAKVEAGLWNEVPDEYPESLQWEALVDVLRGRVKINNHCYEAVDFDQQIRSDHPVLDSRFLLYEAQQAHLYGLDHDLALASVTTTPAELQGFGHRLGYVKADLVIWDSHPLALGATPILESPKSIKKPSEFQVLPRVPNFDKERKNAIKYEGLQPLRPSTKAKSAVFFNVRTIYEEDKITGKLMSQQLSEGTAPGMVI</sequence>
<reference evidence="1" key="1">
    <citation type="submission" date="2021-06" db="EMBL/GenBank/DDBJ databases">
        <authorList>
            <person name="Kallberg Y."/>
            <person name="Tangrot J."/>
            <person name="Rosling A."/>
        </authorList>
    </citation>
    <scope>NUCLEOTIDE SEQUENCE</scope>
    <source>
        <strain evidence="1">CL356</strain>
    </source>
</reference>
<dbReference type="Proteomes" id="UP000789525">
    <property type="component" value="Unassembled WGS sequence"/>
</dbReference>
<protein>
    <submittedName>
        <fullName evidence="1">6700_t:CDS:1</fullName>
    </submittedName>
</protein>
<gene>
    <name evidence="1" type="ORF">ACOLOM_LOCUS8914</name>
</gene>